<evidence type="ECO:0000256" key="1">
    <source>
        <dbReference type="SAM" id="Phobius"/>
    </source>
</evidence>
<dbReference type="AlphaFoldDB" id="A0A2M4DI34"/>
<feature type="transmembrane region" description="Helical" evidence="1">
    <location>
        <begin position="51"/>
        <end position="71"/>
    </location>
</feature>
<sequence length="105" mass="10515">MLAGSPDAGAAAGVSGVSVCVWLAAAPPPPPHPCSSPVTVSTLPANGSNAAQLHICMSTIVGWFAVCGVVARLSKSSRGITTEHLRIVAGCAPDTEPLDPLMNDI</sequence>
<organism evidence="2">
    <name type="scientific">Anopheles darlingi</name>
    <name type="common">Mosquito</name>
    <dbReference type="NCBI Taxonomy" id="43151"/>
    <lineage>
        <taxon>Eukaryota</taxon>
        <taxon>Metazoa</taxon>
        <taxon>Ecdysozoa</taxon>
        <taxon>Arthropoda</taxon>
        <taxon>Hexapoda</taxon>
        <taxon>Insecta</taxon>
        <taxon>Pterygota</taxon>
        <taxon>Neoptera</taxon>
        <taxon>Endopterygota</taxon>
        <taxon>Diptera</taxon>
        <taxon>Nematocera</taxon>
        <taxon>Culicoidea</taxon>
        <taxon>Culicidae</taxon>
        <taxon>Anophelinae</taxon>
        <taxon>Anopheles</taxon>
    </lineage>
</organism>
<reference evidence="2" key="1">
    <citation type="submission" date="2018-01" db="EMBL/GenBank/DDBJ databases">
        <title>An insight into the sialome of Amazonian anophelines.</title>
        <authorList>
            <person name="Ribeiro J.M."/>
            <person name="Scarpassa V."/>
            <person name="Calvo E."/>
        </authorList>
    </citation>
    <scope>NUCLEOTIDE SEQUENCE</scope>
</reference>
<protein>
    <submittedName>
        <fullName evidence="2">Uncharacterized protein</fullName>
    </submittedName>
</protein>
<dbReference type="EMBL" id="GGFL01013038">
    <property type="protein sequence ID" value="MBW77216.1"/>
    <property type="molecule type" value="Transcribed_RNA"/>
</dbReference>
<name>A0A2M4DI34_ANODA</name>
<keyword evidence="1" id="KW-1133">Transmembrane helix</keyword>
<evidence type="ECO:0000313" key="2">
    <source>
        <dbReference type="EMBL" id="MBW77216.1"/>
    </source>
</evidence>
<keyword evidence="1" id="KW-0472">Membrane</keyword>
<accession>A0A2M4DI34</accession>
<keyword evidence="1" id="KW-0812">Transmembrane</keyword>
<proteinExistence type="predicted"/>